<feature type="compositionally biased region" description="Low complexity" evidence="1">
    <location>
        <begin position="424"/>
        <end position="436"/>
    </location>
</feature>
<evidence type="ECO:0000256" key="1">
    <source>
        <dbReference type="SAM" id="MobiDB-lite"/>
    </source>
</evidence>
<dbReference type="GO" id="GO:0071933">
    <property type="term" value="F:Arp2/3 complex binding"/>
    <property type="evidence" value="ECO:0007669"/>
    <property type="project" value="TreeGrafter"/>
</dbReference>
<reference evidence="3" key="1">
    <citation type="submission" date="2020-05" db="EMBL/GenBank/DDBJ databases">
        <title>Mycena genomes resolve the evolution of fungal bioluminescence.</title>
        <authorList>
            <person name="Tsai I.J."/>
        </authorList>
    </citation>
    <scope>NUCLEOTIDE SEQUENCE</scope>
    <source>
        <strain evidence="3">160909Yilan</strain>
    </source>
</reference>
<dbReference type="PANTHER" id="PTHR13357:SF1">
    <property type="entry name" value="NCK-INTERACTING PROTEIN WITH SH3 DOMAIN"/>
    <property type="match status" value="1"/>
</dbReference>
<feature type="compositionally biased region" description="Polar residues" evidence="1">
    <location>
        <begin position="437"/>
        <end position="451"/>
    </location>
</feature>
<dbReference type="PANTHER" id="PTHR13357">
    <property type="entry name" value="SH3 ADAPTER PROTEIN SPIN90 NCK INTERACTING PROTEIN WITH SH3 DOMAIN"/>
    <property type="match status" value="1"/>
</dbReference>
<feature type="region of interest" description="Disordered" evidence="1">
    <location>
        <begin position="472"/>
        <end position="491"/>
    </location>
</feature>
<feature type="compositionally biased region" description="Polar residues" evidence="1">
    <location>
        <begin position="406"/>
        <end position="415"/>
    </location>
</feature>
<keyword evidence="4" id="KW-1185">Reference proteome</keyword>
<dbReference type="GO" id="GO:0000147">
    <property type="term" value="P:actin cortical patch assembly"/>
    <property type="evidence" value="ECO:0007669"/>
    <property type="project" value="TreeGrafter"/>
</dbReference>
<dbReference type="Proteomes" id="UP000623467">
    <property type="component" value="Unassembled WGS sequence"/>
</dbReference>
<dbReference type="EMBL" id="JACAZH010000006">
    <property type="protein sequence ID" value="KAF7366345.1"/>
    <property type="molecule type" value="Genomic_DNA"/>
</dbReference>
<gene>
    <name evidence="3" type="ORF">MSAN_00891000</name>
</gene>
<feature type="region of interest" description="Disordered" evidence="1">
    <location>
        <begin position="558"/>
        <end position="633"/>
    </location>
</feature>
<dbReference type="GO" id="GO:0006897">
    <property type="term" value="P:endocytosis"/>
    <property type="evidence" value="ECO:0007669"/>
    <property type="project" value="TreeGrafter"/>
</dbReference>
<dbReference type="InterPro" id="IPR030125">
    <property type="entry name" value="SPIN90/Ldb17"/>
</dbReference>
<protein>
    <submittedName>
        <fullName evidence="3">DUF2013 domain-containing protein</fullName>
    </submittedName>
</protein>
<dbReference type="GO" id="GO:0030479">
    <property type="term" value="C:actin cortical patch"/>
    <property type="evidence" value="ECO:0007669"/>
    <property type="project" value="TreeGrafter"/>
</dbReference>
<evidence type="ECO:0000313" key="3">
    <source>
        <dbReference type="EMBL" id="KAF7366345.1"/>
    </source>
</evidence>
<dbReference type="OrthoDB" id="445362at2759"/>
<comment type="caution">
    <text evidence="3">The sequence shown here is derived from an EMBL/GenBank/DDBJ whole genome shotgun (WGS) entry which is preliminary data.</text>
</comment>
<feature type="region of interest" description="Disordered" evidence="1">
    <location>
        <begin position="406"/>
        <end position="460"/>
    </location>
</feature>
<feature type="domain" description="SPIN90/Ldb17 leucine-rich" evidence="2">
    <location>
        <begin position="215"/>
        <end position="366"/>
    </location>
</feature>
<feature type="compositionally biased region" description="Low complexity" evidence="1">
    <location>
        <begin position="559"/>
        <end position="589"/>
    </location>
</feature>
<feature type="region of interest" description="Disordered" evidence="1">
    <location>
        <begin position="510"/>
        <end position="546"/>
    </location>
</feature>
<name>A0A8H6YSG5_9AGAR</name>
<proteinExistence type="predicted"/>
<sequence>MAMEDDLGIVYLVENAQQFWSELEDILELPKDEAHTLSLLDSTLKRYLALCAAYHEQYLQSPLQLEHACNLIVESELFAFHSERMCEILADEARSNTDPHSQLIVYHVLLCHGRRRSDFLRSHKRWVPLLPFLMDHVLVDIDSDVEDSYLGSAGGSNHSVAVPTPIEAKLRSLCVGLLYEVCRVQRFAVQDLRIFDDAFIDFMFDLVEQTKQMHDETFNYSVIKLIVALNEQFMVASLPNESDSTTPAAAPSEPKNRVLRVLMRRLGHSKTFGENMIFMLNRAQRTPEDLCMQLLVLKILYLLFTTKGTEEYFYTNDLCVLVDVFLRELVDLDDESESLRHTYLRVLHPLLTKTQLRDVPYKRPQIVYALESLTSNSGIREISSTTRRLVDRCLSGDWCVQLRKTSNSTTRQGDPTSDDDTRRGSGSSEASARAQSKLATPSMSASAQLERSASAKGRTLKSSKSVEFLKGYSATPQPAARSTLETTMRRPSNASSINLVAAATAPTSHTLLSPIRKGSADSGPVDGSYADRHRTHHSNHAGGLSPLTSYAVPASVAGSLSTSSLPPAPSSPTASIQLHVQQAPPQRRSAPPPPPPKRRKPPAIPAGRTNGGATITTIRTTTTVSSPLAKTKF</sequence>
<evidence type="ECO:0000313" key="4">
    <source>
        <dbReference type="Proteomes" id="UP000623467"/>
    </source>
</evidence>
<organism evidence="3 4">
    <name type="scientific">Mycena sanguinolenta</name>
    <dbReference type="NCBI Taxonomy" id="230812"/>
    <lineage>
        <taxon>Eukaryota</taxon>
        <taxon>Fungi</taxon>
        <taxon>Dikarya</taxon>
        <taxon>Basidiomycota</taxon>
        <taxon>Agaricomycotina</taxon>
        <taxon>Agaricomycetes</taxon>
        <taxon>Agaricomycetidae</taxon>
        <taxon>Agaricales</taxon>
        <taxon>Marasmiineae</taxon>
        <taxon>Mycenaceae</taxon>
        <taxon>Mycena</taxon>
    </lineage>
</organism>
<dbReference type="GO" id="GO:0051666">
    <property type="term" value="P:actin cortical patch localization"/>
    <property type="evidence" value="ECO:0007669"/>
    <property type="project" value="TreeGrafter"/>
</dbReference>
<evidence type="ECO:0000259" key="2">
    <source>
        <dbReference type="Pfam" id="PF09431"/>
    </source>
</evidence>
<accession>A0A8H6YSG5</accession>
<dbReference type="AlphaFoldDB" id="A0A8H6YSG5"/>
<feature type="compositionally biased region" description="Low complexity" evidence="1">
    <location>
        <begin position="605"/>
        <end position="623"/>
    </location>
</feature>
<dbReference type="InterPro" id="IPR018556">
    <property type="entry name" value="SPIN90/Ldb17_LRD"/>
</dbReference>
<dbReference type="Pfam" id="PF09431">
    <property type="entry name" value="SPIN90_LRD"/>
    <property type="match status" value="1"/>
</dbReference>
<feature type="compositionally biased region" description="Polar residues" evidence="1">
    <location>
        <begin position="624"/>
        <end position="633"/>
    </location>
</feature>